<sequence length="470" mass="54151">MEVYPERFSVTHTLQEAFHLEDGTTPIRLAGRVLSVRKMGKITFGHLQDLQGKLQFVLKKNTLVDQYDFFHKTVDIGDFLGVEGEMFTTNSGERSLQVESYTFLGKALREMPEKWHGLADQELRYRQRYLDLISNEESRRVFLMRSRMLSAIRRFLESRGFLEVETPILTNKASGALATPFLTHHKALDIDVYLRIAPETYLKRLIVGGFQHVFEVSRCFRNEGISPVHLQDFTMIEGYSAFFNYRDNMKMLREMILAILQELFKSTTISIGDKEIDFSQEWPVVSFRELILKDTGIDIDEYENGAALLQAIRDKGIRLEHESLESLGKGNLIDQLYKKVSRPFMISPVFLTCHPIDLSPLARRNDVNEQIVDRFQLVVNGAEIINAYSELVDPVDQRIRLESQAQLRTQGDAEAMPLDEEYLKSMEYGMPPISGWGMGIDRLLQVLLNLENIRDGVLFPLMRPIEEDQA</sequence>
<dbReference type="GO" id="GO:0006430">
    <property type="term" value="P:lysyl-tRNA aminoacylation"/>
    <property type="evidence" value="ECO:0007669"/>
    <property type="project" value="InterPro"/>
</dbReference>
<dbReference type="AlphaFoldDB" id="A0A645CFQ8"/>
<keyword evidence="3" id="KW-0479">Metal-binding</keyword>
<dbReference type="EMBL" id="VSSQ01026822">
    <property type="protein sequence ID" value="MPM75733.1"/>
    <property type="molecule type" value="Genomic_DNA"/>
</dbReference>
<name>A0A645CFQ8_9ZZZZ</name>
<evidence type="ECO:0000256" key="3">
    <source>
        <dbReference type="ARBA" id="ARBA00022723"/>
    </source>
</evidence>
<keyword evidence="5" id="KW-0067">ATP-binding</keyword>
<dbReference type="PANTHER" id="PTHR42918">
    <property type="entry name" value="LYSYL-TRNA SYNTHETASE"/>
    <property type="match status" value="1"/>
</dbReference>
<evidence type="ECO:0000256" key="5">
    <source>
        <dbReference type="ARBA" id="ARBA00022840"/>
    </source>
</evidence>
<dbReference type="SUPFAM" id="SSF50249">
    <property type="entry name" value="Nucleic acid-binding proteins"/>
    <property type="match status" value="1"/>
</dbReference>
<dbReference type="InterPro" id="IPR012340">
    <property type="entry name" value="NA-bd_OB-fold"/>
</dbReference>
<dbReference type="GO" id="GO:0000049">
    <property type="term" value="F:tRNA binding"/>
    <property type="evidence" value="ECO:0007669"/>
    <property type="project" value="TreeGrafter"/>
</dbReference>
<proteinExistence type="inferred from homology"/>
<evidence type="ECO:0000256" key="1">
    <source>
        <dbReference type="ARBA" id="ARBA00013166"/>
    </source>
</evidence>
<evidence type="ECO:0000313" key="9">
    <source>
        <dbReference type="EMBL" id="MPM75733.1"/>
    </source>
</evidence>
<feature type="domain" description="Aminoacyl-transfer RNA synthetases class-II family profile" evidence="8">
    <location>
        <begin position="142"/>
        <end position="464"/>
    </location>
</feature>
<reference evidence="9" key="1">
    <citation type="submission" date="2019-08" db="EMBL/GenBank/DDBJ databases">
        <authorList>
            <person name="Kucharzyk K."/>
            <person name="Murdoch R.W."/>
            <person name="Higgins S."/>
            <person name="Loffler F."/>
        </authorList>
    </citation>
    <scope>NUCLEOTIDE SEQUENCE</scope>
</reference>
<dbReference type="GO" id="GO:0005524">
    <property type="term" value="F:ATP binding"/>
    <property type="evidence" value="ECO:0007669"/>
    <property type="project" value="UniProtKB-KW"/>
</dbReference>
<dbReference type="InterPro" id="IPR004365">
    <property type="entry name" value="NA-bd_OB_tRNA"/>
</dbReference>
<dbReference type="Gene3D" id="3.30.930.10">
    <property type="entry name" value="Bira Bifunctional Protein, Domain 2"/>
    <property type="match status" value="1"/>
</dbReference>
<evidence type="ECO:0000259" key="8">
    <source>
        <dbReference type="PROSITE" id="PS50862"/>
    </source>
</evidence>
<keyword evidence="6" id="KW-0030">Aminoacyl-tRNA synthetase</keyword>
<keyword evidence="2 9" id="KW-0436">Ligase</keyword>
<dbReference type="InterPro" id="IPR004364">
    <property type="entry name" value="Aa-tRNA-synt_II"/>
</dbReference>
<dbReference type="InterPro" id="IPR006195">
    <property type="entry name" value="aa-tRNA-synth_II"/>
</dbReference>
<dbReference type="Pfam" id="PF00152">
    <property type="entry name" value="tRNA-synt_2"/>
    <property type="match status" value="1"/>
</dbReference>
<dbReference type="GO" id="GO:0046872">
    <property type="term" value="F:metal ion binding"/>
    <property type="evidence" value="ECO:0007669"/>
    <property type="project" value="UniProtKB-KW"/>
</dbReference>
<organism evidence="9">
    <name type="scientific">bioreactor metagenome</name>
    <dbReference type="NCBI Taxonomy" id="1076179"/>
    <lineage>
        <taxon>unclassified sequences</taxon>
        <taxon>metagenomes</taxon>
        <taxon>ecological metagenomes</taxon>
    </lineage>
</organism>
<keyword evidence="4" id="KW-0547">Nucleotide-binding</keyword>
<dbReference type="PANTHER" id="PTHR42918:SF15">
    <property type="entry name" value="LYSINE--TRNA LIGASE, CHLOROPLASTIC_MITOCHONDRIAL"/>
    <property type="match status" value="1"/>
</dbReference>
<dbReference type="Pfam" id="PF01336">
    <property type="entry name" value="tRNA_anti-codon"/>
    <property type="match status" value="1"/>
</dbReference>
<dbReference type="PROSITE" id="PS50862">
    <property type="entry name" value="AA_TRNA_LIGASE_II"/>
    <property type="match status" value="1"/>
</dbReference>
<gene>
    <name evidence="9" type="primary">lysU_5</name>
    <name evidence="9" type="ORF">SDC9_122727</name>
</gene>
<accession>A0A645CFQ8</accession>
<dbReference type="InterPro" id="IPR002313">
    <property type="entry name" value="Lys-tRNA-ligase_II"/>
</dbReference>
<evidence type="ECO:0000256" key="2">
    <source>
        <dbReference type="ARBA" id="ARBA00022598"/>
    </source>
</evidence>
<dbReference type="NCBIfam" id="NF001756">
    <property type="entry name" value="PRK00484.1"/>
    <property type="match status" value="1"/>
</dbReference>
<evidence type="ECO:0000256" key="7">
    <source>
        <dbReference type="ARBA" id="ARBA00048573"/>
    </source>
</evidence>
<dbReference type="SUPFAM" id="SSF55681">
    <property type="entry name" value="Class II aaRS and biotin synthetases"/>
    <property type="match status" value="1"/>
</dbReference>
<dbReference type="Gene3D" id="2.40.50.140">
    <property type="entry name" value="Nucleic acid-binding proteins"/>
    <property type="match status" value="1"/>
</dbReference>
<dbReference type="InterPro" id="IPR018149">
    <property type="entry name" value="Lys-tRNA-synth_II_C"/>
</dbReference>
<evidence type="ECO:0000256" key="6">
    <source>
        <dbReference type="ARBA" id="ARBA00023146"/>
    </source>
</evidence>
<dbReference type="NCBIfam" id="TIGR00499">
    <property type="entry name" value="lysS_bact"/>
    <property type="match status" value="1"/>
</dbReference>
<dbReference type="HAMAP" id="MF_00252">
    <property type="entry name" value="Lys_tRNA_synth_class2"/>
    <property type="match status" value="1"/>
</dbReference>
<dbReference type="CDD" id="cd04322">
    <property type="entry name" value="LysRS_N"/>
    <property type="match status" value="1"/>
</dbReference>
<dbReference type="InterPro" id="IPR044136">
    <property type="entry name" value="Lys-tRNA-ligase_II_N"/>
</dbReference>
<dbReference type="EC" id="6.1.1.6" evidence="1"/>
<evidence type="ECO:0000256" key="4">
    <source>
        <dbReference type="ARBA" id="ARBA00022741"/>
    </source>
</evidence>
<dbReference type="PRINTS" id="PR00982">
    <property type="entry name" value="TRNASYNTHLYS"/>
</dbReference>
<dbReference type="GO" id="GO:0005829">
    <property type="term" value="C:cytosol"/>
    <property type="evidence" value="ECO:0007669"/>
    <property type="project" value="TreeGrafter"/>
</dbReference>
<protein>
    <recommendedName>
        <fullName evidence="1">lysine--tRNA ligase</fullName>
        <ecNumber evidence="1">6.1.1.6</ecNumber>
    </recommendedName>
</protein>
<comment type="catalytic activity">
    <reaction evidence="7">
        <text>tRNA(Lys) + L-lysine + ATP = L-lysyl-tRNA(Lys) + AMP + diphosphate</text>
        <dbReference type="Rhea" id="RHEA:20792"/>
        <dbReference type="Rhea" id="RHEA-COMP:9696"/>
        <dbReference type="Rhea" id="RHEA-COMP:9697"/>
        <dbReference type="ChEBI" id="CHEBI:30616"/>
        <dbReference type="ChEBI" id="CHEBI:32551"/>
        <dbReference type="ChEBI" id="CHEBI:33019"/>
        <dbReference type="ChEBI" id="CHEBI:78442"/>
        <dbReference type="ChEBI" id="CHEBI:78529"/>
        <dbReference type="ChEBI" id="CHEBI:456215"/>
        <dbReference type="EC" id="6.1.1.6"/>
    </reaction>
</comment>
<dbReference type="InterPro" id="IPR045864">
    <property type="entry name" value="aa-tRNA-synth_II/BPL/LPL"/>
</dbReference>
<comment type="caution">
    <text evidence="9">The sequence shown here is derived from an EMBL/GenBank/DDBJ whole genome shotgun (WGS) entry which is preliminary data.</text>
</comment>
<dbReference type="GO" id="GO:0004824">
    <property type="term" value="F:lysine-tRNA ligase activity"/>
    <property type="evidence" value="ECO:0007669"/>
    <property type="project" value="UniProtKB-EC"/>
</dbReference>